<organism evidence="15 16">
    <name type="scientific">Thermosulfurimonas marina</name>
    <dbReference type="NCBI Taxonomy" id="2047767"/>
    <lineage>
        <taxon>Bacteria</taxon>
        <taxon>Pseudomonadati</taxon>
        <taxon>Thermodesulfobacteriota</taxon>
        <taxon>Thermodesulfobacteria</taxon>
        <taxon>Thermodesulfobacteriales</taxon>
        <taxon>Thermodesulfobacteriaceae</taxon>
        <taxon>Thermosulfurimonas</taxon>
    </lineage>
</organism>
<evidence type="ECO:0000256" key="1">
    <source>
        <dbReference type="ARBA" id="ARBA00004686"/>
    </source>
</evidence>
<keyword evidence="12" id="KW-0963">Cytoplasm</keyword>
<protein>
    <recommendedName>
        <fullName evidence="4 12">Phosphoribosylformylglycinamidine cyclo-ligase</fullName>
        <ecNumber evidence="3 12">6.3.3.1</ecNumber>
    </recommendedName>
    <alternativeName>
        <fullName evidence="9 12">AIR synthase</fullName>
    </alternativeName>
    <alternativeName>
        <fullName evidence="10 12">AIRS</fullName>
    </alternativeName>
    <alternativeName>
        <fullName evidence="8 12">Phosphoribosyl-aminoimidazole synthetase</fullName>
    </alternativeName>
</protein>
<evidence type="ECO:0000313" key="15">
    <source>
        <dbReference type="EMBL" id="QJA06252.1"/>
    </source>
</evidence>
<keyword evidence="5 12" id="KW-0436">Ligase</keyword>
<proteinExistence type="inferred from homology"/>
<comment type="subcellular location">
    <subcellularLocation>
        <location evidence="12">Cytoplasm</location>
    </subcellularLocation>
</comment>
<dbReference type="RefSeq" id="WP_168719600.1">
    <property type="nucleotide sequence ID" value="NZ_CP042909.1"/>
</dbReference>
<evidence type="ECO:0000256" key="9">
    <source>
        <dbReference type="ARBA" id="ARBA00032931"/>
    </source>
</evidence>
<dbReference type="SUPFAM" id="SSF56042">
    <property type="entry name" value="PurM C-terminal domain-like"/>
    <property type="match status" value="1"/>
</dbReference>
<dbReference type="PANTHER" id="PTHR10520:SF12">
    <property type="entry name" value="TRIFUNCTIONAL PURINE BIOSYNTHETIC PROTEIN ADENOSINE-3"/>
    <property type="match status" value="1"/>
</dbReference>
<dbReference type="Proteomes" id="UP000501253">
    <property type="component" value="Chromosome"/>
</dbReference>
<feature type="domain" description="PurM-like C-terminal" evidence="14">
    <location>
        <begin position="178"/>
        <end position="346"/>
    </location>
</feature>
<comment type="similarity">
    <text evidence="2 12">Belongs to the AIR synthase family.</text>
</comment>
<dbReference type="GO" id="GO:0006189">
    <property type="term" value="P:'de novo' IMP biosynthetic process"/>
    <property type="evidence" value="ECO:0007669"/>
    <property type="project" value="UniProtKB-UniRule"/>
</dbReference>
<dbReference type="KEGG" id="tmai:FVE67_05290"/>
<dbReference type="GO" id="GO:0005829">
    <property type="term" value="C:cytosol"/>
    <property type="evidence" value="ECO:0007669"/>
    <property type="project" value="TreeGrafter"/>
</dbReference>
<dbReference type="FunFam" id="3.30.1330.10:FF:000001">
    <property type="entry name" value="Phosphoribosylformylglycinamidine cyclo-ligase"/>
    <property type="match status" value="1"/>
</dbReference>
<dbReference type="EC" id="6.3.3.1" evidence="3 12"/>
<sequence>MPTEGKSRYAEAGVDIDKANRLVEEVRRLVKSTPRLGVLSDIGGFSGLFALDLAHYREPVLAATTDGVGTKIKVALAAGAHRGIGIDLVAMCVNDLVVCGAKPLFFLDYLAFGRLEEKIYLELLEGITEGCRQADCALLGGETAEMPGMYPPGEYDCAGFAVGVVDRNRIVDGSEVSVGDVILGLASSGLHANGFSLVRKVVFEELGLSLEDQPAGLERPLGEELLEPTRIYVKTVLNLLNRGIRLKAMAHITGGGFYDNLSRVLPKGVKAVIEKSAWEIPPIFRFLKEAGGLAEEEFYRVFNCGIGFVLIIPEEQVEEVEAVCRGLGEKVYRLGTIEACKKREARVILV</sequence>
<dbReference type="NCBIfam" id="TIGR00878">
    <property type="entry name" value="purM"/>
    <property type="match status" value="1"/>
</dbReference>
<evidence type="ECO:0000256" key="10">
    <source>
        <dbReference type="ARBA" id="ARBA00033093"/>
    </source>
</evidence>
<dbReference type="FunFam" id="3.90.650.10:FF:000001">
    <property type="entry name" value="Phosphoribosylformylglycinamidine cyclo-ligase"/>
    <property type="match status" value="1"/>
</dbReference>
<dbReference type="InterPro" id="IPR016188">
    <property type="entry name" value="PurM-like_N"/>
</dbReference>
<evidence type="ECO:0000256" key="7">
    <source>
        <dbReference type="ARBA" id="ARBA00022840"/>
    </source>
</evidence>
<evidence type="ECO:0000259" key="14">
    <source>
        <dbReference type="Pfam" id="PF02769"/>
    </source>
</evidence>
<evidence type="ECO:0000256" key="4">
    <source>
        <dbReference type="ARBA" id="ARBA00020367"/>
    </source>
</evidence>
<comment type="catalytic activity">
    <reaction evidence="11 12">
        <text>2-formamido-N(1)-(5-O-phospho-beta-D-ribosyl)acetamidine + ATP = 5-amino-1-(5-phospho-beta-D-ribosyl)imidazole + ADP + phosphate + H(+)</text>
        <dbReference type="Rhea" id="RHEA:23032"/>
        <dbReference type="ChEBI" id="CHEBI:15378"/>
        <dbReference type="ChEBI" id="CHEBI:30616"/>
        <dbReference type="ChEBI" id="CHEBI:43474"/>
        <dbReference type="ChEBI" id="CHEBI:137981"/>
        <dbReference type="ChEBI" id="CHEBI:147287"/>
        <dbReference type="ChEBI" id="CHEBI:456216"/>
        <dbReference type="EC" id="6.3.3.1"/>
    </reaction>
</comment>
<evidence type="ECO:0000259" key="13">
    <source>
        <dbReference type="Pfam" id="PF00586"/>
    </source>
</evidence>
<keyword evidence="12" id="KW-0658">Purine biosynthesis</keyword>
<dbReference type="InterPro" id="IPR004733">
    <property type="entry name" value="PurM_cligase"/>
</dbReference>
<dbReference type="InterPro" id="IPR010918">
    <property type="entry name" value="PurM-like_C_dom"/>
</dbReference>
<evidence type="ECO:0000256" key="6">
    <source>
        <dbReference type="ARBA" id="ARBA00022741"/>
    </source>
</evidence>
<dbReference type="Gene3D" id="3.30.1330.10">
    <property type="entry name" value="PurM-like, N-terminal domain"/>
    <property type="match status" value="1"/>
</dbReference>
<dbReference type="EMBL" id="CP042909">
    <property type="protein sequence ID" value="QJA06252.1"/>
    <property type="molecule type" value="Genomic_DNA"/>
</dbReference>
<evidence type="ECO:0000256" key="11">
    <source>
        <dbReference type="ARBA" id="ARBA00049057"/>
    </source>
</evidence>
<dbReference type="InterPro" id="IPR036921">
    <property type="entry name" value="PurM-like_N_sf"/>
</dbReference>
<evidence type="ECO:0000256" key="2">
    <source>
        <dbReference type="ARBA" id="ARBA00010280"/>
    </source>
</evidence>
<feature type="domain" description="PurM-like N-terminal" evidence="13">
    <location>
        <begin position="60"/>
        <end position="165"/>
    </location>
</feature>
<dbReference type="SUPFAM" id="SSF55326">
    <property type="entry name" value="PurM N-terminal domain-like"/>
    <property type="match status" value="1"/>
</dbReference>
<comment type="pathway">
    <text evidence="1 12">Purine metabolism; IMP biosynthesis via de novo pathway; 5-amino-1-(5-phospho-D-ribosyl)imidazole from N(2)-formyl-N(1)-(5-phospho-D-ribosyl)glycinamide: step 2/2.</text>
</comment>
<keyword evidence="16" id="KW-1185">Reference proteome</keyword>
<evidence type="ECO:0000256" key="5">
    <source>
        <dbReference type="ARBA" id="ARBA00022598"/>
    </source>
</evidence>
<dbReference type="HAMAP" id="MF_00741">
    <property type="entry name" value="AIRS"/>
    <property type="match status" value="1"/>
</dbReference>
<dbReference type="CDD" id="cd02196">
    <property type="entry name" value="PurM"/>
    <property type="match status" value="1"/>
</dbReference>
<accession>A0A6H1WST8</accession>
<evidence type="ECO:0000256" key="8">
    <source>
        <dbReference type="ARBA" id="ARBA00031908"/>
    </source>
</evidence>
<dbReference type="GO" id="GO:0046084">
    <property type="term" value="P:adenine biosynthetic process"/>
    <property type="evidence" value="ECO:0007669"/>
    <property type="project" value="TreeGrafter"/>
</dbReference>
<keyword evidence="7 12" id="KW-0067">ATP-binding</keyword>
<keyword evidence="6 12" id="KW-0547">Nucleotide-binding</keyword>
<evidence type="ECO:0000313" key="16">
    <source>
        <dbReference type="Proteomes" id="UP000501253"/>
    </source>
</evidence>
<name>A0A6H1WST8_9BACT</name>
<dbReference type="AlphaFoldDB" id="A0A6H1WST8"/>
<dbReference type="GO" id="GO:0004637">
    <property type="term" value="F:phosphoribosylamine-glycine ligase activity"/>
    <property type="evidence" value="ECO:0007669"/>
    <property type="project" value="TreeGrafter"/>
</dbReference>
<dbReference type="Pfam" id="PF02769">
    <property type="entry name" value="AIRS_C"/>
    <property type="match status" value="1"/>
</dbReference>
<dbReference type="PANTHER" id="PTHR10520">
    <property type="entry name" value="TRIFUNCTIONAL PURINE BIOSYNTHETIC PROTEIN ADENOSINE-3-RELATED"/>
    <property type="match status" value="1"/>
</dbReference>
<dbReference type="Gene3D" id="3.90.650.10">
    <property type="entry name" value="PurM-like C-terminal domain"/>
    <property type="match status" value="1"/>
</dbReference>
<dbReference type="Pfam" id="PF00586">
    <property type="entry name" value="AIRS"/>
    <property type="match status" value="1"/>
</dbReference>
<reference evidence="15 16" key="1">
    <citation type="submission" date="2019-08" db="EMBL/GenBank/DDBJ databases">
        <title>Complete genome sequence of Thermosulfurimonas marina SU872T, an anaerobic thermophilic chemolithoautotrophic bacterium isolated from a shallow marine hydrothermal vent.</title>
        <authorList>
            <person name="Allioux M."/>
            <person name="Jebbar M."/>
            <person name="Slobodkina G."/>
            <person name="Slobodkin A."/>
            <person name="Moalic Y."/>
            <person name="Frolova A."/>
            <person name="Shao Z."/>
            <person name="Alain K."/>
        </authorList>
    </citation>
    <scope>NUCLEOTIDE SEQUENCE [LARGE SCALE GENOMIC DNA]</scope>
    <source>
        <strain evidence="15 16">SU872</strain>
    </source>
</reference>
<dbReference type="GO" id="GO:0005524">
    <property type="term" value="F:ATP binding"/>
    <property type="evidence" value="ECO:0007669"/>
    <property type="project" value="UniProtKB-KW"/>
</dbReference>
<dbReference type="GO" id="GO:0004641">
    <property type="term" value="F:phosphoribosylformylglycinamidine cyclo-ligase activity"/>
    <property type="evidence" value="ECO:0007669"/>
    <property type="project" value="UniProtKB-UniRule"/>
</dbReference>
<evidence type="ECO:0000256" key="12">
    <source>
        <dbReference type="HAMAP-Rule" id="MF_00741"/>
    </source>
</evidence>
<gene>
    <name evidence="12" type="primary">purM</name>
    <name evidence="15" type="ORF">FVE67_05290</name>
</gene>
<evidence type="ECO:0000256" key="3">
    <source>
        <dbReference type="ARBA" id="ARBA00013047"/>
    </source>
</evidence>
<dbReference type="UniPathway" id="UPA00074">
    <property type="reaction ID" value="UER00129"/>
</dbReference>
<dbReference type="InterPro" id="IPR036676">
    <property type="entry name" value="PurM-like_C_sf"/>
</dbReference>